<name>A0A167P5D5_CALVF</name>
<dbReference type="EMBL" id="KV417276">
    <property type="protein sequence ID" value="KZO98436.1"/>
    <property type="molecule type" value="Genomic_DNA"/>
</dbReference>
<reference evidence="2 3" key="1">
    <citation type="journal article" date="2016" name="Mol. Biol. Evol.">
        <title>Comparative Genomics of Early-Diverging Mushroom-Forming Fungi Provides Insights into the Origins of Lignocellulose Decay Capabilities.</title>
        <authorList>
            <person name="Nagy L.G."/>
            <person name="Riley R."/>
            <person name="Tritt A."/>
            <person name="Adam C."/>
            <person name="Daum C."/>
            <person name="Floudas D."/>
            <person name="Sun H."/>
            <person name="Yadav J.S."/>
            <person name="Pangilinan J."/>
            <person name="Larsson K.H."/>
            <person name="Matsuura K."/>
            <person name="Barry K."/>
            <person name="Labutti K."/>
            <person name="Kuo R."/>
            <person name="Ohm R.A."/>
            <person name="Bhattacharya S.S."/>
            <person name="Shirouzu T."/>
            <person name="Yoshinaga Y."/>
            <person name="Martin F.M."/>
            <person name="Grigoriev I.V."/>
            <person name="Hibbett D.S."/>
        </authorList>
    </citation>
    <scope>NUCLEOTIDE SEQUENCE [LARGE SCALE GENOMIC DNA]</scope>
    <source>
        <strain evidence="2 3">TUFC12733</strain>
    </source>
</reference>
<accession>A0A167P5D5</accession>
<evidence type="ECO:0000256" key="1">
    <source>
        <dbReference type="SAM" id="SignalP"/>
    </source>
</evidence>
<sequence>MLFRYWAPVLLALAAVALAVPTARELVGANDLAMVTIAVTSTATVTTMAPLLITTSQDVVSPLDPLLQNVVSQTYGILGNTTMQVTNLGSAEAGLLKEEIAGLWIVIIKAYVAAFTAAAKLGGFLNAYGTTLDGYLANLVSQIDVATHGVDTAIAKDAPELLAQLKAIAFARTSIAIFGAVAA</sequence>
<gene>
    <name evidence="2" type="ORF">CALVIDRAFT_596948</name>
</gene>
<evidence type="ECO:0000313" key="2">
    <source>
        <dbReference type="EMBL" id="KZO98436.1"/>
    </source>
</evidence>
<dbReference type="Proteomes" id="UP000076738">
    <property type="component" value="Unassembled WGS sequence"/>
</dbReference>
<keyword evidence="3" id="KW-1185">Reference proteome</keyword>
<feature type="signal peptide" evidence="1">
    <location>
        <begin position="1"/>
        <end position="19"/>
    </location>
</feature>
<keyword evidence="1" id="KW-0732">Signal</keyword>
<protein>
    <submittedName>
        <fullName evidence="2">Uncharacterized protein</fullName>
    </submittedName>
</protein>
<proteinExistence type="predicted"/>
<organism evidence="2 3">
    <name type="scientific">Calocera viscosa (strain TUFC12733)</name>
    <dbReference type="NCBI Taxonomy" id="1330018"/>
    <lineage>
        <taxon>Eukaryota</taxon>
        <taxon>Fungi</taxon>
        <taxon>Dikarya</taxon>
        <taxon>Basidiomycota</taxon>
        <taxon>Agaricomycotina</taxon>
        <taxon>Dacrymycetes</taxon>
        <taxon>Dacrymycetales</taxon>
        <taxon>Dacrymycetaceae</taxon>
        <taxon>Calocera</taxon>
    </lineage>
</organism>
<feature type="chain" id="PRO_5007890988" evidence="1">
    <location>
        <begin position="20"/>
        <end position="183"/>
    </location>
</feature>
<evidence type="ECO:0000313" key="3">
    <source>
        <dbReference type="Proteomes" id="UP000076738"/>
    </source>
</evidence>
<dbReference type="AlphaFoldDB" id="A0A167P5D5"/>